<evidence type="ECO:0000259" key="7">
    <source>
        <dbReference type="Pfam" id="PF13396"/>
    </source>
</evidence>
<keyword evidence="3 6" id="KW-0812">Transmembrane</keyword>
<comment type="subcellular location">
    <subcellularLocation>
        <location evidence="1">Cell membrane</location>
        <topology evidence="1">Multi-pass membrane protein</topology>
    </subcellularLocation>
</comment>
<dbReference type="InterPro" id="IPR027379">
    <property type="entry name" value="CLS_N"/>
</dbReference>
<name>A0A0B0I982_9BACI</name>
<accession>A0A0B0I982</accession>
<evidence type="ECO:0000313" key="8">
    <source>
        <dbReference type="EMBL" id="KHF37825.1"/>
    </source>
</evidence>
<gene>
    <name evidence="8" type="ORF">LQ50_25120</name>
</gene>
<evidence type="ECO:0000256" key="2">
    <source>
        <dbReference type="ARBA" id="ARBA00022475"/>
    </source>
</evidence>
<organism evidence="8 9">
    <name type="scientific">Halalkalibacter okhensis</name>
    <dbReference type="NCBI Taxonomy" id="333138"/>
    <lineage>
        <taxon>Bacteria</taxon>
        <taxon>Bacillati</taxon>
        <taxon>Bacillota</taxon>
        <taxon>Bacilli</taxon>
        <taxon>Bacillales</taxon>
        <taxon>Bacillaceae</taxon>
        <taxon>Halalkalibacter</taxon>
    </lineage>
</organism>
<dbReference type="Pfam" id="PF13396">
    <property type="entry name" value="PLDc_N"/>
    <property type="match status" value="1"/>
</dbReference>
<dbReference type="EMBL" id="JRJU01000068">
    <property type="protein sequence ID" value="KHF37825.1"/>
    <property type="molecule type" value="Genomic_DNA"/>
</dbReference>
<reference evidence="8 9" key="1">
    <citation type="submission" date="2014-09" db="EMBL/GenBank/DDBJ databases">
        <title>Genome sequencing and annotation of Bacillus Okhensis strain Kh10-101T.</title>
        <authorList>
            <person name="Prakash J.S."/>
        </authorList>
    </citation>
    <scope>NUCLEOTIDE SEQUENCE [LARGE SCALE GENOMIC DNA]</scope>
    <source>
        <strain evidence="9">Kh10-101T</strain>
    </source>
</reference>
<dbReference type="OrthoDB" id="3243324at2"/>
<proteinExistence type="predicted"/>
<keyword evidence="4 6" id="KW-1133">Transmembrane helix</keyword>
<protein>
    <submittedName>
        <fullName evidence="8">Negative regulatory protein YxlE</fullName>
    </submittedName>
</protein>
<keyword evidence="9" id="KW-1185">Reference proteome</keyword>
<dbReference type="Proteomes" id="UP000030832">
    <property type="component" value="Unassembled WGS sequence"/>
</dbReference>
<evidence type="ECO:0000256" key="5">
    <source>
        <dbReference type="ARBA" id="ARBA00023136"/>
    </source>
</evidence>
<dbReference type="STRING" id="333138.LQ50_25120"/>
<dbReference type="eggNOG" id="ENOG50332VC">
    <property type="taxonomic scope" value="Bacteria"/>
</dbReference>
<evidence type="ECO:0000256" key="1">
    <source>
        <dbReference type="ARBA" id="ARBA00004651"/>
    </source>
</evidence>
<sequence>MSLDVLSEINWGLLAPFLVLQAILTFAALISCVRQEETNGPKWMWILIILLVNLLGAILYFVLGRKNS</sequence>
<comment type="caution">
    <text evidence="8">The sequence shown here is derived from an EMBL/GenBank/DDBJ whole genome shotgun (WGS) entry which is preliminary data.</text>
</comment>
<keyword evidence="5 6" id="KW-0472">Membrane</keyword>
<feature type="domain" description="Cardiolipin synthase N-terminal" evidence="7">
    <location>
        <begin position="23"/>
        <end position="65"/>
    </location>
</feature>
<evidence type="ECO:0000256" key="3">
    <source>
        <dbReference type="ARBA" id="ARBA00022692"/>
    </source>
</evidence>
<evidence type="ECO:0000313" key="9">
    <source>
        <dbReference type="Proteomes" id="UP000030832"/>
    </source>
</evidence>
<dbReference type="AlphaFoldDB" id="A0A0B0I982"/>
<evidence type="ECO:0000256" key="6">
    <source>
        <dbReference type="SAM" id="Phobius"/>
    </source>
</evidence>
<feature type="transmembrane region" description="Helical" evidence="6">
    <location>
        <begin position="12"/>
        <end position="31"/>
    </location>
</feature>
<keyword evidence="2" id="KW-1003">Cell membrane</keyword>
<evidence type="ECO:0000256" key="4">
    <source>
        <dbReference type="ARBA" id="ARBA00022989"/>
    </source>
</evidence>
<feature type="transmembrane region" description="Helical" evidence="6">
    <location>
        <begin position="43"/>
        <end position="63"/>
    </location>
</feature>
<dbReference type="GO" id="GO:0005886">
    <property type="term" value="C:plasma membrane"/>
    <property type="evidence" value="ECO:0007669"/>
    <property type="project" value="UniProtKB-SubCell"/>
</dbReference>